<protein>
    <submittedName>
        <fullName evidence="8">FAM192A/Fyv6 N-terminal domain-containing protein</fullName>
    </submittedName>
</protein>
<comment type="subcellular location">
    <subcellularLocation>
        <location evidence="1">Nucleus</location>
    </subcellularLocation>
</comment>
<keyword evidence="3" id="KW-0175">Coiled coil</keyword>
<dbReference type="AlphaFoldDB" id="A0A914W245"/>
<feature type="compositionally biased region" description="Low complexity" evidence="4">
    <location>
        <begin position="280"/>
        <end position="292"/>
    </location>
</feature>
<feature type="signal peptide" evidence="5">
    <location>
        <begin position="1"/>
        <end position="18"/>
    </location>
</feature>
<dbReference type="GO" id="GO:0005634">
    <property type="term" value="C:nucleus"/>
    <property type="evidence" value="ECO:0007669"/>
    <property type="project" value="UniProtKB-SubCell"/>
</dbReference>
<accession>A0A914W245</accession>
<dbReference type="PANTHER" id="PTHR13495:SF0">
    <property type="entry name" value="PSME3-INTERACTING PROTEIN"/>
    <property type="match status" value="1"/>
</dbReference>
<name>A0A914W245_9BILA</name>
<feature type="compositionally biased region" description="Low complexity" evidence="4">
    <location>
        <begin position="303"/>
        <end position="342"/>
    </location>
</feature>
<sequence length="342" mass="36698">MTPRSIILGTVALGVVGGDEVEEDDQGEDGHAHQVGEYGELSVSNHSGPGTSLHSNSSNGKSCAMSDDRFVSQTELDEQKKKRQEEWEKVRSADQPLEAPDEEYDPRPLYDRLKEVRDKKQAEFEEDHKFKNMVRGLDTEEVGFLSMVDDIKAAELRKKKDEEKELLNEVQEAKAKAMLEEQEAHLNAIGAGPSTSTRSKAATAGKQNKQAQLLSGAIKRKSTAAVSEVGDQSEEKKARPDGQSASNGAVLVVGEPTAYVDVGLRPTAMTCLGVLPGLADYDASSGSSSTDSSDSENDDATLNTAFPANQQAATAAPAAAERSVRRQSSQTSQASNNSQSNQ</sequence>
<dbReference type="InterPro" id="IPR039845">
    <property type="entry name" value="FAM192A"/>
</dbReference>
<feature type="region of interest" description="Disordered" evidence="4">
    <location>
        <begin position="189"/>
        <end position="252"/>
    </location>
</feature>
<dbReference type="Pfam" id="PF10187">
    <property type="entry name" value="FAM192A_Fyv6_N"/>
    <property type="match status" value="1"/>
</dbReference>
<dbReference type="InterPro" id="IPR019331">
    <property type="entry name" value="FAM192A/Fyv6_N"/>
</dbReference>
<evidence type="ECO:0000313" key="7">
    <source>
        <dbReference type="Proteomes" id="UP000887566"/>
    </source>
</evidence>
<organism evidence="7 8">
    <name type="scientific">Plectus sambesii</name>
    <dbReference type="NCBI Taxonomy" id="2011161"/>
    <lineage>
        <taxon>Eukaryota</taxon>
        <taxon>Metazoa</taxon>
        <taxon>Ecdysozoa</taxon>
        <taxon>Nematoda</taxon>
        <taxon>Chromadorea</taxon>
        <taxon>Plectida</taxon>
        <taxon>Plectina</taxon>
        <taxon>Plectoidea</taxon>
        <taxon>Plectidae</taxon>
        <taxon>Plectus</taxon>
    </lineage>
</organism>
<feature type="compositionally biased region" description="Polar residues" evidence="4">
    <location>
        <begin position="193"/>
        <end position="213"/>
    </location>
</feature>
<dbReference type="WBParaSite" id="PSAMB.scaffold285size59135.g4314.t1">
    <property type="protein sequence ID" value="PSAMB.scaffold285size59135.g4314.t1"/>
    <property type="gene ID" value="PSAMB.scaffold285size59135.g4314"/>
</dbReference>
<feature type="compositionally biased region" description="Polar residues" evidence="4">
    <location>
        <begin position="42"/>
        <end position="61"/>
    </location>
</feature>
<keyword evidence="7" id="KW-1185">Reference proteome</keyword>
<feature type="compositionally biased region" description="Basic and acidic residues" evidence="4">
    <location>
        <begin position="77"/>
        <end position="92"/>
    </location>
</feature>
<evidence type="ECO:0000256" key="1">
    <source>
        <dbReference type="ARBA" id="ARBA00004123"/>
    </source>
</evidence>
<dbReference type="PANTHER" id="PTHR13495">
    <property type="entry name" value="NEFA-INTERACTING NUCLEAR PROTEIN NIP30"/>
    <property type="match status" value="1"/>
</dbReference>
<evidence type="ECO:0000256" key="5">
    <source>
        <dbReference type="SAM" id="SignalP"/>
    </source>
</evidence>
<evidence type="ECO:0000256" key="3">
    <source>
        <dbReference type="SAM" id="Coils"/>
    </source>
</evidence>
<feature type="chain" id="PRO_5037756459" evidence="5">
    <location>
        <begin position="19"/>
        <end position="342"/>
    </location>
</feature>
<feature type="coiled-coil region" evidence="3">
    <location>
        <begin position="153"/>
        <end position="183"/>
    </location>
</feature>
<evidence type="ECO:0000256" key="2">
    <source>
        <dbReference type="ARBA" id="ARBA00023242"/>
    </source>
</evidence>
<evidence type="ECO:0000313" key="8">
    <source>
        <dbReference type="WBParaSite" id="PSAMB.scaffold285size59135.g4314.t1"/>
    </source>
</evidence>
<feature type="region of interest" description="Disordered" evidence="4">
    <location>
        <begin position="280"/>
        <end position="342"/>
    </location>
</feature>
<evidence type="ECO:0000256" key="4">
    <source>
        <dbReference type="SAM" id="MobiDB-lite"/>
    </source>
</evidence>
<feature type="domain" description="FAM192A/Fyv6 N-terminal" evidence="6">
    <location>
        <begin position="70"/>
        <end position="170"/>
    </location>
</feature>
<keyword evidence="5" id="KW-0732">Signal</keyword>
<keyword evidence="2" id="KW-0539">Nucleus</keyword>
<dbReference type="Proteomes" id="UP000887566">
    <property type="component" value="Unplaced"/>
</dbReference>
<feature type="region of interest" description="Disordered" evidence="4">
    <location>
        <begin position="16"/>
        <end position="110"/>
    </location>
</feature>
<reference evidence="8" key="1">
    <citation type="submission" date="2022-11" db="UniProtKB">
        <authorList>
            <consortium name="WormBaseParasite"/>
        </authorList>
    </citation>
    <scope>IDENTIFICATION</scope>
</reference>
<proteinExistence type="predicted"/>
<evidence type="ECO:0000259" key="6">
    <source>
        <dbReference type="Pfam" id="PF10187"/>
    </source>
</evidence>